<name>A0A7D7JVZ7_9CAUD</name>
<dbReference type="RefSeq" id="YP_010038077.1">
    <property type="nucleotide sequence ID" value="NC_054149.1"/>
</dbReference>
<dbReference type="PIRSF" id="PIRSF029208">
    <property type="entry name" value="Phage_tail_GPU"/>
    <property type="match status" value="1"/>
</dbReference>
<dbReference type="Pfam" id="PF06995">
    <property type="entry name" value="Phage_P2_GpU"/>
    <property type="match status" value="1"/>
</dbReference>
<keyword evidence="2" id="KW-1185">Reference proteome</keyword>
<organism evidence="1 2">
    <name type="scientific">Pseudomonas phage Persinger</name>
    <dbReference type="NCBI Taxonomy" id="2749430"/>
    <lineage>
        <taxon>Viruses</taxon>
        <taxon>Duplodnaviria</taxon>
        <taxon>Heunggongvirae</taxon>
        <taxon>Uroviricota</taxon>
        <taxon>Caudoviricetes</taxon>
        <taxon>Harrisonburgvirus</taxon>
        <taxon>Harrisonburgvirus persinger</taxon>
    </lineage>
</organism>
<sequence length="124" mass="14086">MMQLGTFQFSINTAAYQELRRRTEYRWAAQDRFGRMPALQYTGPGGDSITLSGVIFTEYRGGTAQLDAMRALARRGTPQLLVDGYGRLLGRFVIEGVEEGQSVFAAFGRPRKQEFTLQLRKREE</sequence>
<evidence type="ECO:0000313" key="1">
    <source>
        <dbReference type="EMBL" id="QMP19186.1"/>
    </source>
</evidence>
<dbReference type="InterPro" id="IPR016912">
    <property type="entry name" value="Phage_P2_GpU"/>
</dbReference>
<dbReference type="Proteomes" id="UP000514744">
    <property type="component" value="Segment"/>
</dbReference>
<protein>
    <submittedName>
        <fullName evidence="1">Tail protein</fullName>
    </submittedName>
</protein>
<dbReference type="KEGG" id="vg:63642549"/>
<dbReference type="InterPro" id="IPR009734">
    <property type="entry name" value="Myoviridae_GpU"/>
</dbReference>
<dbReference type="EMBL" id="MT613935">
    <property type="protein sequence ID" value="QMP19186.1"/>
    <property type="molecule type" value="Genomic_DNA"/>
</dbReference>
<dbReference type="GeneID" id="63642549"/>
<reference evidence="1 2" key="1">
    <citation type="submission" date="2020-06" db="EMBL/GenBank/DDBJ databases">
        <authorList>
            <person name="Persinger R.D."/>
            <person name="Temple L."/>
        </authorList>
    </citation>
    <scope>NUCLEOTIDE SEQUENCE [LARGE SCALE GENOMIC DNA]</scope>
</reference>
<proteinExistence type="predicted"/>
<accession>A0A7D7JVZ7</accession>
<evidence type="ECO:0000313" key="2">
    <source>
        <dbReference type="Proteomes" id="UP000514744"/>
    </source>
</evidence>